<keyword evidence="1" id="KW-0812">Transmembrane</keyword>
<dbReference type="RefSeq" id="WP_258733620.1">
    <property type="nucleotide sequence ID" value="NZ_JANTHZ010000007.1"/>
</dbReference>
<name>A0A9X2PCZ5_9HYPH</name>
<feature type="transmembrane region" description="Helical" evidence="1">
    <location>
        <begin position="285"/>
        <end position="301"/>
    </location>
</feature>
<feature type="transmembrane region" description="Helical" evidence="1">
    <location>
        <begin position="425"/>
        <end position="444"/>
    </location>
</feature>
<keyword evidence="1" id="KW-0472">Membrane</keyword>
<dbReference type="Proteomes" id="UP001151088">
    <property type="component" value="Unassembled WGS sequence"/>
</dbReference>
<gene>
    <name evidence="2" type="ORF">NVS89_15235</name>
</gene>
<proteinExistence type="predicted"/>
<feature type="transmembrane region" description="Helical" evidence="1">
    <location>
        <begin position="214"/>
        <end position="237"/>
    </location>
</feature>
<feature type="transmembrane region" description="Helical" evidence="1">
    <location>
        <begin position="94"/>
        <end position="112"/>
    </location>
</feature>
<feature type="transmembrane region" description="Helical" evidence="1">
    <location>
        <begin position="35"/>
        <end position="56"/>
    </location>
</feature>
<feature type="transmembrane region" description="Helical" evidence="1">
    <location>
        <begin position="390"/>
        <end position="413"/>
    </location>
</feature>
<protein>
    <submittedName>
        <fullName evidence="2">Uncharacterized protein</fullName>
    </submittedName>
</protein>
<dbReference type="AlphaFoldDB" id="A0A9X2PCZ5"/>
<evidence type="ECO:0000313" key="2">
    <source>
        <dbReference type="EMBL" id="MCS0496454.1"/>
    </source>
</evidence>
<comment type="caution">
    <text evidence="2">The sequence shown here is derived from an EMBL/GenBank/DDBJ whole genome shotgun (WGS) entry which is preliminary data.</text>
</comment>
<evidence type="ECO:0000313" key="3">
    <source>
        <dbReference type="Proteomes" id="UP001151088"/>
    </source>
</evidence>
<organism evidence="2 3">
    <name type="scientific">Ancylobacter mangrovi</name>
    <dbReference type="NCBI Taxonomy" id="2972472"/>
    <lineage>
        <taxon>Bacteria</taxon>
        <taxon>Pseudomonadati</taxon>
        <taxon>Pseudomonadota</taxon>
        <taxon>Alphaproteobacteria</taxon>
        <taxon>Hyphomicrobiales</taxon>
        <taxon>Xanthobacteraceae</taxon>
        <taxon>Ancylobacter</taxon>
    </lineage>
</organism>
<feature type="transmembrane region" description="Helical" evidence="1">
    <location>
        <begin position="257"/>
        <end position="278"/>
    </location>
</feature>
<feature type="transmembrane region" description="Helical" evidence="1">
    <location>
        <begin position="456"/>
        <end position="477"/>
    </location>
</feature>
<feature type="transmembrane region" description="Helical" evidence="1">
    <location>
        <begin position="332"/>
        <end position="351"/>
    </location>
</feature>
<feature type="transmembrane region" description="Helical" evidence="1">
    <location>
        <begin position="187"/>
        <end position="207"/>
    </location>
</feature>
<sequence>MFSLATAALAATIGLVLWSLAGYRLARRLGFGRAFALPVAPALGWAAQNVLALALAEMIGFSALAILASLALILVSTLPTAATEGAEDDELPPWWIAPAAGLLALVPALAVVPKHTADGVILAAAIFDHSKIALIDEMLRTGVPPVNPFYGPVGQPAEISYYYLWHFGAAQIARLAGATGWEADAAASWFTAFSTALLMAGLALRLGGNRLAPALALALCATGSLRPLLGWLAGAGLDQWLAPATGLAGWLFQTSWSPHHVAAAGSLVIAALLGVRLARRPDAPTCLVLALVMAAAFQSSFWVGGVVLALVALAFAPLLVCAAPARGRVRFVLAAAVAGLLALAFAAPLLLAQYHAALGRGGGSPVALRAYEVLGPLLTGQFGRVLDLPAYWLLLLPVEFPLVVIAGALTLLCRIGAPDEAPRRLEVRALALVAAVSFATSWLLVSTVGDNNDLGWRAVLPGLMVLTAAAAAGLAGLVARRARLALVAALALFAASLPAGAIILAGNAGGDASLSAAAFARAPAMWAAVRRAVPPQDRIASNPALFADMTPWPVNISWALLADRRSCFAGKELAIAFAPLAPAAREAISRQFLAVFDGRAGPDDVHALAERYDCRAVLVTARDGAWTRDPFAVSPDYRLVETEPDAWRLYRATAPASSPTVRP</sequence>
<accession>A0A9X2PCZ5</accession>
<reference evidence="2" key="1">
    <citation type="submission" date="2022-08" db="EMBL/GenBank/DDBJ databases">
        <authorList>
            <person name="Li F."/>
        </authorList>
    </citation>
    <scope>NUCLEOTIDE SEQUENCE</scope>
    <source>
        <strain evidence="2">MQZ15Z-1</strain>
    </source>
</reference>
<dbReference type="EMBL" id="JANTHZ010000007">
    <property type="protein sequence ID" value="MCS0496454.1"/>
    <property type="molecule type" value="Genomic_DNA"/>
</dbReference>
<keyword evidence="1" id="KW-1133">Transmembrane helix</keyword>
<evidence type="ECO:0000256" key="1">
    <source>
        <dbReference type="SAM" id="Phobius"/>
    </source>
</evidence>
<keyword evidence="3" id="KW-1185">Reference proteome</keyword>
<feature type="transmembrane region" description="Helical" evidence="1">
    <location>
        <begin position="307"/>
        <end position="325"/>
    </location>
</feature>
<feature type="transmembrane region" description="Helical" evidence="1">
    <location>
        <begin position="63"/>
        <end position="82"/>
    </location>
</feature>
<feature type="transmembrane region" description="Helical" evidence="1">
    <location>
        <begin position="484"/>
        <end position="506"/>
    </location>
</feature>